<dbReference type="PANTHER" id="PTHR31716:SF1">
    <property type="entry name" value="PROTEIN FMC1 HOMOLOG"/>
    <property type="match status" value="1"/>
</dbReference>
<evidence type="ECO:0000313" key="4">
    <source>
        <dbReference type="Proteomes" id="UP000230750"/>
    </source>
</evidence>
<accession>A0A2G8LJ17</accession>
<dbReference type="EMBL" id="MRZV01000063">
    <property type="protein sequence ID" value="PIK60231.1"/>
    <property type="molecule type" value="Genomic_DNA"/>
</dbReference>
<dbReference type="CDD" id="cd20271">
    <property type="entry name" value="Complex1_LYR_FMC1"/>
    <property type="match status" value="1"/>
</dbReference>
<dbReference type="GO" id="GO:0005739">
    <property type="term" value="C:mitochondrion"/>
    <property type="evidence" value="ECO:0007669"/>
    <property type="project" value="TreeGrafter"/>
</dbReference>
<sequence length="110" mass="12693">MMASPVAGREALLVLRSLIKELRYVKPGSSPRNLMAYQHIMEQYRSNQVTSEKVCRAREELLHKARSYLSLLQGIREHEALNQEYKGRERTLEESANLVGLRLPKSPEKD</sequence>
<proteinExistence type="inferred from homology"/>
<gene>
    <name evidence="3" type="ORF">BSL78_02859</name>
</gene>
<comment type="similarity">
    <text evidence="1">Belongs to the FMC1 family.</text>
</comment>
<dbReference type="AlphaFoldDB" id="A0A2G8LJ17"/>
<dbReference type="STRING" id="307972.A0A2G8LJ17"/>
<protein>
    <recommendedName>
        <fullName evidence="2">Protein FMC1 homolog</fullName>
    </recommendedName>
</protein>
<comment type="caution">
    <text evidence="3">The sequence shown here is derived from an EMBL/GenBank/DDBJ whole genome shotgun (WGS) entry which is preliminary data.</text>
</comment>
<dbReference type="Proteomes" id="UP000230750">
    <property type="component" value="Unassembled WGS sequence"/>
</dbReference>
<dbReference type="InterPro" id="IPR037667">
    <property type="entry name" value="FMC1_homologue"/>
</dbReference>
<reference evidence="3 4" key="1">
    <citation type="journal article" date="2017" name="PLoS Biol.">
        <title>The sea cucumber genome provides insights into morphological evolution and visceral regeneration.</title>
        <authorList>
            <person name="Zhang X."/>
            <person name="Sun L."/>
            <person name="Yuan J."/>
            <person name="Sun Y."/>
            <person name="Gao Y."/>
            <person name="Zhang L."/>
            <person name="Li S."/>
            <person name="Dai H."/>
            <person name="Hamel J.F."/>
            <person name="Liu C."/>
            <person name="Yu Y."/>
            <person name="Liu S."/>
            <person name="Lin W."/>
            <person name="Guo K."/>
            <person name="Jin S."/>
            <person name="Xu P."/>
            <person name="Storey K.B."/>
            <person name="Huan P."/>
            <person name="Zhang T."/>
            <person name="Zhou Y."/>
            <person name="Zhang J."/>
            <person name="Lin C."/>
            <person name="Li X."/>
            <person name="Xing L."/>
            <person name="Huo D."/>
            <person name="Sun M."/>
            <person name="Wang L."/>
            <person name="Mercier A."/>
            <person name="Li F."/>
            <person name="Yang H."/>
            <person name="Xiang J."/>
        </authorList>
    </citation>
    <scope>NUCLEOTIDE SEQUENCE [LARGE SCALE GENOMIC DNA]</scope>
    <source>
        <strain evidence="3">Shaxun</strain>
        <tissue evidence="3">Muscle</tissue>
    </source>
</reference>
<evidence type="ECO:0000256" key="1">
    <source>
        <dbReference type="ARBA" id="ARBA00009058"/>
    </source>
</evidence>
<dbReference type="PANTHER" id="PTHR31716">
    <property type="entry name" value="PROTEIN FMC1 HOMOLOG"/>
    <property type="match status" value="1"/>
</dbReference>
<name>A0A2G8LJ17_STIJA</name>
<evidence type="ECO:0000256" key="2">
    <source>
        <dbReference type="ARBA" id="ARBA00013846"/>
    </source>
</evidence>
<keyword evidence="4" id="KW-1185">Reference proteome</keyword>
<evidence type="ECO:0000313" key="3">
    <source>
        <dbReference type="EMBL" id="PIK60231.1"/>
    </source>
</evidence>
<dbReference type="OrthoDB" id="551431at2759"/>
<organism evidence="3 4">
    <name type="scientific">Stichopus japonicus</name>
    <name type="common">Sea cucumber</name>
    <dbReference type="NCBI Taxonomy" id="307972"/>
    <lineage>
        <taxon>Eukaryota</taxon>
        <taxon>Metazoa</taxon>
        <taxon>Echinodermata</taxon>
        <taxon>Eleutherozoa</taxon>
        <taxon>Echinozoa</taxon>
        <taxon>Holothuroidea</taxon>
        <taxon>Aspidochirotacea</taxon>
        <taxon>Aspidochirotida</taxon>
        <taxon>Stichopodidae</taxon>
        <taxon>Apostichopus</taxon>
    </lineage>
</organism>